<keyword evidence="1" id="KW-0812">Transmembrane</keyword>
<feature type="transmembrane region" description="Helical" evidence="1">
    <location>
        <begin position="41"/>
        <end position="61"/>
    </location>
</feature>
<feature type="transmembrane region" description="Helical" evidence="1">
    <location>
        <begin position="114"/>
        <end position="132"/>
    </location>
</feature>
<reference evidence="2 3" key="1">
    <citation type="submission" date="2018-12" db="EMBL/GenBank/DDBJ databases">
        <authorList>
            <consortium name="Pathogen Informatics"/>
        </authorList>
    </citation>
    <scope>NUCLEOTIDE SEQUENCE [LARGE SCALE GENOMIC DNA]</scope>
    <source>
        <strain evidence="2 3">NCTC10485</strain>
    </source>
</reference>
<evidence type="ECO:0000256" key="1">
    <source>
        <dbReference type="SAM" id="Phobius"/>
    </source>
</evidence>
<organism evidence="2 3">
    <name type="scientific">Mycolicibacterium chitae</name>
    <name type="common">Mycobacterium chitae</name>
    <dbReference type="NCBI Taxonomy" id="1792"/>
    <lineage>
        <taxon>Bacteria</taxon>
        <taxon>Bacillati</taxon>
        <taxon>Actinomycetota</taxon>
        <taxon>Actinomycetes</taxon>
        <taxon>Mycobacteriales</taxon>
        <taxon>Mycobacteriaceae</taxon>
        <taxon>Mycolicibacterium</taxon>
    </lineage>
</organism>
<gene>
    <name evidence="2" type="ORF">NCTC10485_05063</name>
</gene>
<keyword evidence="1" id="KW-0472">Membrane</keyword>
<protein>
    <submittedName>
        <fullName evidence="2">Protein of uncharacterized function (DUF2910)</fullName>
    </submittedName>
</protein>
<dbReference type="InterPro" id="IPR021315">
    <property type="entry name" value="Gap/Sap"/>
</dbReference>
<dbReference type="AlphaFoldDB" id="A0A448IE31"/>
<feature type="transmembrane region" description="Helical" evidence="1">
    <location>
        <begin position="152"/>
        <end position="182"/>
    </location>
</feature>
<evidence type="ECO:0000313" key="3">
    <source>
        <dbReference type="Proteomes" id="UP000282551"/>
    </source>
</evidence>
<feature type="transmembrane region" description="Helical" evidence="1">
    <location>
        <begin position="203"/>
        <end position="221"/>
    </location>
</feature>
<dbReference type="Proteomes" id="UP000282551">
    <property type="component" value="Chromosome"/>
</dbReference>
<keyword evidence="3" id="KW-1185">Reference proteome</keyword>
<evidence type="ECO:0000313" key="2">
    <source>
        <dbReference type="EMBL" id="VEG50743.1"/>
    </source>
</evidence>
<proteinExistence type="predicted"/>
<dbReference type="Pfam" id="PF11139">
    <property type="entry name" value="SfLAP"/>
    <property type="match status" value="1"/>
</dbReference>
<dbReference type="RefSeq" id="WP_126336333.1">
    <property type="nucleotide sequence ID" value="NZ_AP022604.1"/>
</dbReference>
<feature type="transmembrane region" description="Helical" evidence="1">
    <location>
        <begin position="12"/>
        <end position="34"/>
    </location>
</feature>
<sequence>MSGLSAALFGQLTAPAMVVALSPVSIVAVLVLLLHNDRPRPASLAFLLGRLVALAAATAVFLQVPRLADRFAEPNPAATTWLLGIFGAVCVALGAVLWLRRDHVGAQPRWEARIARLGWLGAAAIGAVFVVANPKMMAANGAAGVMIGATVVSGVAAAAAIAFYTVLASCTVTAPVLAYMLFGARIDPALARLKLWIQRRRNLVTSIVLLVVGLALLVAALRGF</sequence>
<name>A0A448IE31_MYCCI</name>
<feature type="transmembrane region" description="Helical" evidence="1">
    <location>
        <begin position="81"/>
        <end position="99"/>
    </location>
</feature>
<dbReference type="EMBL" id="LR134355">
    <property type="protein sequence ID" value="VEG50743.1"/>
    <property type="molecule type" value="Genomic_DNA"/>
</dbReference>
<keyword evidence="1" id="KW-1133">Transmembrane helix</keyword>
<dbReference type="OrthoDB" id="4723525at2"/>
<accession>A0A448IE31</accession>